<name>A0A226BWW3_9FIRM</name>
<dbReference type="Proteomes" id="UP000214588">
    <property type="component" value="Unassembled WGS sequence"/>
</dbReference>
<dbReference type="InterPro" id="IPR005670">
    <property type="entry name" value="PstB-like"/>
</dbReference>
<dbReference type="PANTHER" id="PTHR43423:SF1">
    <property type="entry name" value="ABC TRANSPORTER I FAMILY MEMBER 17"/>
    <property type="match status" value="1"/>
</dbReference>
<dbReference type="SMART" id="SM00382">
    <property type="entry name" value="AAA"/>
    <property type="match status" value="1"/>
</dbReference>
<dbReference type="GO" id="GO:0005524">
    <property type="term" value="F:ATP binding"/>
    <property type="evidence" value="ECO:0007669"/>
    <property type="project" value="UniProtKB-KW"/>
</dbReference>
<dbReference type="GO" id="GO:0016887">
    <property type="term" value="F:ATP hydrolysis activity"/>
    <property type="evidence" value="ECO:0007669"/>
    <property type="project" value="InterPro"/>
</dbReference>
<keyword evidence="3" id="KW-0067">ATP-binding</keyword>
<evidence type="ECO:0000313" key="5">
    <source>
        <dbReference type="EMBL" id="OWZ83401.1"/>
    </source>
</evidence>
<dbReference type="InterPro" id="IPR017871">
    <property type="entry name" value="ABC_transporter-like_CS"/>
</dbReference>
<dbReference type="EMBL" id="NIQC01000019">
    <property type="protein sequence ID" value="OWZ83401.1"/>
    <property type="molecule type" value="Genomic_DNA"/>
</dbReference>
<dbReference type="Pfam" id="PF00005">
    <property type="entry name" value="ABC_tran"/>
    <property type="match status" value="1"/>
</dbReference>
<proteinExistence type="predicted"/>
<sequence>MVVTNVYNLKHISKSYNDKTVLDIDNLTIRRGEILGLVGPSGAGKSTLLRILNFIEHTDTGKINFLDKTYTKNKLPDLDIRRKVTTVFQRPYLMTSSVYQNIIYPLKIRNQSYDHEVDEIIEKLGLTQLKHKRADKLSGGEAQRVALARALVFKPEVILLDEPTSNLDPANVKIIEDMIEDYRTKLNATIVIVTHNVFQAKRLATKVSLLYKGKLIEVNDKKDFFINPSHSITKQFLSGELIY</sequence>
<dbReference type="PANTHER" id="PTHR43423">
    <property type="entry name" value="ABC TRANSPORTER I FAMILY MEMBER 17"/>
    <property type="match status" value="1"/>
</dbReference>
<dbReference type="GO" id="GO:0005315">
    <property type="term" value="F:phosphate transmembrane transporter activity"/>
    <property type="evidence" value="ECO:0007669"/>
    <property type="project" value="InterPro"/>
</dbReference>
<dbReference type="SUPFAM" id="SSF52540">
    <property type="entry name" value="P-loop containing nucleoside triphosphate hydrolases"/>
    <property type="match status" value="1"/>
</dbReference>
<evidence type="ECO:0000256" key="3">
    <source>
        <dbReference type="ARBA" id="ARBA00022840"/>
    </source>
</evidence>
<keyword evidence="1" id="KW-0813">Transport</keyword>
<feature type="domain" description="ABC transporter" evidence="4">
    <location>
        <begin position="7"/>
        <end position="237"/>
    </location>
</feature>
<dbReference type="Gene3D" id="3.40.50.300">
    <property type="entry name" value="P-loop containing nucleotide triphosphate hydrolases"/>
    <property type="match status" value="1"/>
</dbReference>
<dbReference type="InterPro" id="IPR027417">
    <property type="entry name" value="P-loop_NTPase"/>
</dbReference>
<dbReference type="InterPro" id="IPR003439">
    <property type="entry name" value="ABC_transporter-like_ATP-bd"/>
</dbReference>
<evidence type="ECO:0000256" key="1">
    <source>
        <dbReference type="ARBA" id="ARBA00022448"/>
    </source>
</evidence>
<dbReference type="PROSITE" id="PS50893">
    <property type="entry name" value="ABC_TRANSPORTER_2"/>
    <property type="match status" value="1"/>
</dbReference>
<keyword evidence="2" id="KW-0547">Nucleotide-binding</keyword>
<dbReference type="InterPro" id="IPR003593">
    <property type="entry name" value="AAA+_ATPase"/>
</dbReference>
<organism evidence="5 6">
    <name type="scientific">Natranaerobius trueperi</name>
    <dbReference type="NCBI Taxonomy" id="759412"/>
    <lineage>
        <taxon>Bacteria</taxon>
        <taxon>Bacillati</taxon>
        <taxon>Bacillota</taxon>
        <taxon>Clostridia</taxon>
        <taxon>Natranaerobiales</taxon>
        <taxon>Natranaerobiaceae</taxon>
        <taxon>Natranaerobius</taxon>
    </lineage>
</organism>
<gene>
    <name evidence="5" type="ORF">CDO51_08865</name>
</gene>
<protein>
    <submittedName>
        <fullName evidence="5">ABC transporter</fullName>
    </submittedName>
</protein>
<evidence type="ECO:0000313" key="6">
    <source>
        <dbReference type="Proteomes" id="UP000214588"/>
    </source>
</evidence>
<reference evidence="5 6" key="1">
    <citation type="submission" date="2017-06" db="EMBL/GenBank/DDBJ databases">
        <title>Draft Genome Sequence of Natranaerobius trueperi halophilic, alkalithermophilic bacteria from soda lakes.</title>
        <authorList>
            <person name="Zhao B."/>
        </authorList>
    </citation>
    <scope>NUCLEOTIDE SEQUENCE [LARGE SCALE GENOMIC DNA]</scope>
    <source>
        <strain evidence="5 6">DSM 18760</strain>
    </source>
</reference>
<dbReference type="PROSITE" id="PS00211">
    <property type="entry name" value="ABC_TRANSPORTER_1"/>
    <property type="match status" value="1"/>
</dbReference>
<comment type="caution">
    <text evidence="5">The sequence shown here is derived from an EMBL/GenBank/DDBJ whole genome shotgun (WGS) entry which is preliminary data.</text>
</comment>
<accession>A0A226BWW3</accession>
<dbReference type="CDD" id="cd03260">
    <property type="entry name" value="ABC_PstB_phosphate_transporter"/>
    <property type="match status" value="1"/>
</dbReference>
<evidence type="ECO:0000256" key="2">
    <source>
        <dbReference type="ARBA" id="ARBA00022741"/>
    </source>
</evidence>
<dbReference type="OrthoDB" id="9804199at2"/>
<dbReference type="GO" id="GO:0035435">
    <property type="term" value="P:phosphate ion transmembrane transport"/>
    <property type="evidence" value="ECO:0007669"/>
    <property type="project" value="InterPro"/>
</dbReference>
<keyword evidence="6" id="KW-1185">Reference proteome</keyword>
<evidence type="ECO:0000259" key="4">
    <source>
        <dbReference type="PROSITE" id="PS50893"/>
    </source>
</evidence>
<dbReference type="AlphaFoldDB" id="A0A226BWW3"/>
<dbReference type="GO" id="GO:0016020">
    <property type="term" value="C:membrane"/>
    <property type="evidence" value="ECO:0007669"/>
    <property type="project" value="InterPro"/>
</dbReference>